<dbReference type="AlphaFoldDB" id="A0A699WTH0"/>
<proteinExistence type="predicted"/>
<dbReference type="EMBL" id="BKCJ011755023">
    <property type="protein sequence ID" value="GFD50249.1"/>
    <property type="molecule type" value="Genomic_DNA"/>
</dbReference>
<name>A0A699WTH0_TANCI</name>
<accession>A0A699WTH0</accession>
<protein>
    <submittedName>
        <fullName evidence="1">Uncharacterized protein</fullName>
    </submittedName>
</protein>
<evidence type="ECO:0000313" key="1">
    <source>
        <dbReference type="EMBL" id="GFD50249.1"/>
    </source>
</evidence>
<organism evidence="1">
    <name type="scientific">Tanacetum cinerariifolium</name>
    <name type="common">Dalmatian daisy</name>
    <name type="synonym">Chrysanthemum cinerariifolium</name>
    <dbReference type="NCBI Taxonomy" id="118510"/>
    <lineage>
        <taxon>Eukaryota</taxon>
        <taxon>Viridiplantae</taxon>
        <taxon>Streptophyta</taxon>
        <taxon>Embryophyta</taxon>
        <taxon>Tracheophyta</taxon>
        <taxon>Spermatophyta</taxon>
        <taxon>Magnoliopsida</taxon>
        <taxon>eudicotyledons</taxon>
        <taxon>Gunneridae</taxon>
        <taxon>Pentapetalae</taxon>
        <taxon>asterids</taxon>
        <taxon>campanulids</taxon>
        <taxon>Asterales</taxon>
        <taxon>Asteraceae</taxon>
        <taxon>Asteroideae</taxon>
        <taxon>Anthemideae</taxon>
        <taxon>Anthemidinae</taxon>
        <taxon>Tanacetum</taxon>
    </lineage>
</organism>
<feature type="non-terminal residue" evidence="1">
    <location>
        <position position="1"/>
    </location>
</feature>
<sequence length="88" mass="9294">KLQIVGLNCYEPGQLGPAVAAARAAFPTQQVWLAETGPLHHPGYSVEEWLDLCRAAGPDAAVLAPAAPMRRFETGEFMDGALMKCAAA</sequence>
<gene>
    <name evidence="1" type="ORF">Tci_922218</name>
</gene>
<reference evidence="1" key="1">
    <citation type="journal article" date="2019" name="Sci. Rep.">
        <title>Draft genome of Tanacetum cinerariifolium, the natural source of mosquito coil.</title>
        <authorList>
            <person name="Yamashiro T."/>
            <person name="Shiraishi A."/>
            <person name="Satake H."/>
            <person name="Nakayama K."/>
        </authorList>
    </citation>
    <scope>NUCLEOTIDE SEQUENCE</scope>
</reference>
<comment type="caution">
    <text evidence="1">The sequence shown here is derived from an EMBL/GenBank/DDBJ whole genome shotgun (WGS) entry which is preliminary data.</text>
</comment>